<feature type="compositionally biased region" description="Low complexity" evidence="2">
    <location>
        <begin position="914"/>
        <end position="941"/>
    </location>
</feature>
<evidence type="ECO:0000259" key="3">
    <source>
        <dbReference type="SMART" id="SM01347"/>
    </source>
</evidence>
<dbReference type="GO" id="GO:0000723">
    <property type="term" value="P:telomere maintenance"/>
    <property type="evidence" value="ECO:0007669"/>
    <property type="project" value="TreeGrafter"/>
</dbReference>
<evidence type="ECO:0000313" key="5">
    <source>
        <dbReference type="Proteomes" id="UP000612055"/>
    </source>
</evidence>
<feature type="region of interest" description="Disordered" evidence="2">
    <location>
        <begin position="351"/>
        <end position="374"/>
    </location>
</feature>
<protein>
    <recommendedName>
        <fullName evidence="3">Mre11 DNA-binding domain-containing protein</fullName>
    </recommendedName>
</protein>
<dbReference type="InterPro" id="IPR041796">
    <property type="entry name" value="Mre11_N"/>
</dbReference>
<dbReference type="GO" id="GO:0007095">
    <property type="term" value="P:mitotic G2 DNA damage checkpoint signaling"/>
    <property type="evidence" value="ECO:0007669"/>
    <property type="project" value="TreeGrafter"/>
</dbReference>
<keyword evidence="1" id="KW-0378">Hydrolase</keyword>
<sequence>MAGDPNLLRILISTDNHLGVWEKDEIRRDDSFRAFEEVLQHAVQKQVDMVLLGGDLFHENKPSRSTLVRAIGLLSKYCLNDRPVRLRVLSDQRANFVSGLVNFENPNLNVGLPVFTIHGNHDDPAGQDSLSAVDILSQTGLVNYFGKHPLTGSHTRVTLSPVLLEKGATRLCLYGLGNIRDERLGRAFQTPGCVQWQRPAAEEGYPADGWINVFVLHQNRQAYAALAKALVKEEHIPPFVDLAVWGHEHECKPDPVPLRGEEGSRWVVQPGSTVATALSEGESRPKHCLLLEVRGDQFRVTKHRLASVRPFEFGNCCLRDAQPPLAPEDTEGVTAYIVNRVQEMIDAAAASQPHPPPLLGGLPGGAEDGAHPPDPPGPLLPLIRLRIDYTGFSTVNSQRLGQRFVGKVANPHDMLQWTKAAAKKVKGEPGAAAGGRGAAGAFGAEGGEDEGFLSPEALEQSRIEDLIRQHLGPNALEVLPDDELAQALHAFVEKDDKNALHACVEAAVQETCNAAVAGQLAPDTLGGGGGGAGGGAGGGSADGAEAAGGGGGGAGPVKAGGEEGVAGAVRAGAERRRQLRLQRQAEAGAAEGIDFGELGAAPVGGTGAYGGTGSAGGTAVYGAGADEDTLMTDAGGAAAPSQATTVTATGKGRGRGSRGGRQQSLADSLARGAGGRGGRGRGGPLDAFLAPAAPGGATPQATPAAPGRGGRAAAGRGRGRGRGAASPADSDDADMSDAGLEDSPDHALEDDLEDGDGAAGGSGGRKGTGQQAAAGGRRGAAAAAATPASAAKAGRGSRAAAAGSKRKSYRVESESDEEPSDEVEDSDEGLEDLEDEEDESPRPSRGRGRGKAAAGGRGRAKATPPKATPAGRGRGRGTAAAAAAAPGAARAGTGAADPITLSSDDDEPGPSLGPPAARAHAAAGAALARAGGAGSLLTASGTAGGTGGSTGATQGGGTGAPGGGGRKRPASFLTSSAAPTQGGRGGGGAGRGWGQAR</sequence>
<dbReference type="GO" id="GO:0030870">
    <property type="term" value="C:Mre11 complex"/>
    <property type="evidence" value="ECO:0007669"/>
    <property type="project" value="TreeGrafter"/>
</dbReference>
<dbReference type="GO" id="GO:0000724">
    <property type="term" value="P:double-strand break repair via homologous recombination"/>
    <property type="evidence" value="ECO:0007669"/>
    <property type="project" value="TreeGrafter"/>
</dbReference>
<dbReference type="GO" id="GO:0042138">
    <property type="term" value="P:meiotic DNA double-strand break formation"/>
    <property type="evidence" value="ECO:0007669"/>
    <property type="project" value="TreeGrafter"/>
</dbReference>
<dbReference type="Gene3D" id="3.60.21.10">
    <property type="match status" value="1"/>
</dbReference>
<comment type="caution">
    <text evidence="4">The sequence shown here is derived from an EMBL/GenBank/DDBJ whole genome shotgun (WGS) entry which is preliminary data.</text>
</comment>
<dbReference type="GO" id="GO:0030145">
    <property type="term" value="F:manganese ion binding"/>
    <property type="evidence" value="ECO:0007669"/>
    <property type="project" value="InterPro"/>
</dbReference>
<dbReference type="CDD" id="cd00840">
    <property type="entry name" value="MPP_Mre11_N"/>
    <property type="match status" value="1"/>
</dbReference>
<dbReference type="InterPro" id="IPR038487">
    <property type="entry name" value="Mre11_capping_dom"/>
</dbReference>
<feature type="domain" description="Mre11 DNA-binding" evidence="3">
    <location>
        <begin position="298"/>
        <end position="491"/>
    </location>
</feature>
<feature type="compositionally biased region" description="Acidic residues" evidence="2">
    <location>
        <begin position="814"/>
        <end position="839"/>
    </location>
</feature>
<dbReference type="OrthoDB" id="30417at2759"/>
<gene>
    <name evidence="4" type="ORF">HYH03_000780</name>
</gene>
<evidence type="ECO:0000313" key="4">
    <source>
        <dbReference type="EMBL" id="KAG2500957.1"/>
    </source>
</evidence>
<dbReference type="FunFam" id="3.60.21.10:FF:000345">
    <property type="entry name" value="MRE11 eukaryotic DNA repair protein"/>
    <property type="match status" value="1"/>
</dbReference>
<dbReference type="InterPro" id="IPR029052">
    <property type="entry name" value="Metallo-depent_PP-like"/>
</dbReference>
<dbReference type="EMBL" id="JAEHOE010000002">
    <property type="protein sequence ID" value="KAG2500957.1"/>
    <property type="molecule type" value="Genomic_DNA"/>
</dbReference>
<dbReference type="SMART" id="SM01347">
    <property type="entry name" value="Mre11_DNA_bind"/>
    <property type="match status" value="1"/>
</dbReference>
<keyword evidence="5" id="KW-1185">Reference proteome</keyword>
<feature type="region of interest" description="Disordered" evidence="2">
    <location>
        <begin position="428"/>
        <end position="451"/>
    </location>
</feature>
<proteinExistence type="predicted"/>
<dbReference type="Pfam" id="PF00149">
    <property type="entry name" value="Metallophos"/>
    <property type="match status" value="1"/>
</dbReference>
<dbReference type="InterPro" id="IPR004843">
    <property type="entry name" value="Calcineurin-like_PHP"/>
</dbReference>
<dbReference type="Gene3D" id="3.30.110.110">
    <property type="entry name" value="Mre11, capping domain"/>
    <property type="match status" value="1"/>
</dbReference>
<feature type="compositionally biased region" description="Acidic residues" evidence="2">
    <location>
        <begin position="729"/>
        <end position="742"/>
    </location>
</feature>
<organism evidence="4 5">
    <name type="scientific">Edaphochlamys debaryana</name>
    <dbReference type="NCBI Taxonomy" id="47281"/>
    <lineage>
        <taxon>Eukaryota</taxon>
        <taxon>Viridiplantae</taxon>
        <taxon>Chlorophyta</taxon>
        <taxon>core chlorophytes</taxon>
        <taxon>Chlorophyceae</taxon>
        <taxon>CS clade</taxon>
        <taxon>Chlamydomonadales</taxon>
        <taxon>Chlamydomonadales incertae sedis</taxon>
        <taxon>Edaphochlamys</taxon>
    </lineage>
</organism>
<dbReference type="AlphaFoldDB" id="A0A835YDJ3"/>
<feature type="region of interest" description="Disordered" evidence="2">
    <location>
        <begin position="531"/>
        <end position="559"/>
    </location>
</feature>
<dbReference type="GO" id="GO:0006303">
    <property type="term" value="P:double-strand break repair via nonhomologous end joining"/>
    <property type="evidence" value="ECO:0007669"/>
    <property type="project" value="TreeGrafter"/>
</dbReference>
<dbReference type="Proteomes" id="UP000612055">
    <property type="component" value="Unassembled WGS sequence"/>
</dbReference>
<evidence type="ECO:0000256" key="1">
    <source>
        <dbReference type="ARBA" id="ARBA00022801"/>
    </source>
</evidence>
<feature type="compositionally biased region" description="Gly residues" evidence="2">
    <location>
        <begin position="942"/>
        <end position="964"/>
    </location>
</feature>
<dbReference type="GO" id="GO:0097552">
    <property type="term" value="P:mitochondrial double-strand break repair via homologous recombination"/>
    <property type="evidence" value="ECO:0007669"/>
    <property type="project" value="TreeGrafter"/>
</dbReference>
<dbReference type="GO" id="GO:0035861">
    <property type="term" value="C:site of double-strand break"/>
    <property type="evidence" value="ECO:0007669"/>
    <property type="project" value="TreeGrafter"/>
</dbReference>
<dbReference type="Pfam" id="PF04152">
    <property type="entry name" value="Mre11_DNA_bind"/>
    <property type="match status" value="1"/>
</dbReference>
<feature type="compositionally biased region" description="Gly residues" evidence="2">
    <location>
        <begin position="757"/>
        <end position="767"/>
    </location>
</feature>
<feature type="compositionally biased region" description="Gly residues" evidence="2">
    <location>
        <begin position="432"/>
        <end position="445"/>
    </location>
</feature>
<dbReference type="InterPro" id="IPR007281">
    <property type="entry name" value="Mre11_DNA-bd"/>
</dbReference>
<feature type="compositionally biased region" description="Low complexity" evidence="2">
    <location>
        <begin position="768"/>
        <end position="803"/>
    </location>
</feature>
<dbReference type="PANTHER" id="PTHR10139">
    <property type="entry name" value="DOUBLE-STRAND BREAK REPAIR PROTEIN MRE11"/>
    <property type="match status" value="1"/>
</dbReference>
<name>A0A835YDJ3_9CHLO</name>
<feature type="compositionally biased region" description="Gly residues" evidence="2">
    <location>
        <begin position="672"/>
        <end position="683"/>
    </location>
</feature>
<evidence type="ECO:0000256" key="2">
    <source>
        <dbReference type="SAM" id="MobiDB-lite"/>
    </source>
</evidence>
<dbReference type="GO" id="GO:0000014">
    <property type="term" value="F:single-stranded DNA endodeoxyribonuclease activity"/>
    <property type="evidence" value="ECO:0007669"/>
    <property type="project" value="TreeGrafter"/>
</dbReference>
<dbReference type="PANTHER" id="PTHR10139:SF1">
    <property type="entry name" value="DOUBLE-STRAND BREAK REPAIR PROTEIN MRE11"/>
    <property type="match status" value="1"/>
</dbReference>
<feature type="compositionally biased region" description="Gly residues" evidence="2">
    <location>
        <begin position="982"/>
        <end position="997"/>
    </location>
</feature>
<feature type="compositionally biased region" description="Low complexity" evidence="2">
    <location>
        <begin position="690"/>
        <end position="706"/>
    </location>
</feature>
<feature type="compositionally biased region" description="Gly residues" evidence="2">
    <location>
        <begin position="531"/>
        <end position="555"/>
    </location>
</feature>
<feature type="region of interest" description="Disordered" evidence="2">
    <location>
        <begin position="632"/>
        <end position="997"/>
    </location>
</feature>
<feature type="compositionally biased region" description="Low complexity" evidence="2">
    <location>
        <begin position="861"/>
        <end position="896"/>
    </location>
</feature>
<accession>A0A835YDJ3</accession>
<dbReference type="SUPFAM" id="SSF56300">
    <property type="entry name" value="Metallo-dependent phosphatases"/>
    <property type="match status" value="1"/>
</dbReference>
<reference evidence="4" key="1">
    <citation type="journal article" date="2020" name="bioRxiv">
        <title>Comparative genomics of Chlamydomonas.</title>
        <authorList>
            <person name="Craig R.J."/>
            <person name="Hasan A.R."/>
            <person name="Ness R.W."/>
            <person name="Keightley P.D."/>
        </authorList>
    </citation>
    <scope>NUCLEOTIDE SEQUENCE</scope>
    <source>
        <strain evidence="4">CCAP 11/70</strain>
    </source>
</reference>